<dbReference type="RefSeq" id="WP_322421070.1">
    <property type="nucleotide sequence ID" value="NZ_JAXQNN010000002.1"/>
</dbReference>
<dbReference type="PANTHER" id="PTHR43358">
    <property type="entry name" value="ALPHA/BETA-HYDROLASE"/>
    <property type="match status" value="1"/>
</dbReference>
<dbReference type="InterPro" id="IPR022742">
    <property type="entry name" value="Hydrolase_4"/>
</dbReference>
<evidence type="ECO:0000313" key="3">
    <source>
        <dbReference type="Proteomes" id="UP001292084"/>
    </source>
</evidence>
<dbReference type="PANTHER" id="PTHR43358:SF5">
    <property type="entry name" value="EXPORTED PROTEIN"/>
    <property type="match status" value="1"/>
</dbReference>
<protein>
    <submittedName>
        <fullName evidence="2">Alpha/beta fold hydrolase</fullName>
    </submittedName>
</protein>
<evidence type="ECO:0000259" key="1">
    <source>
        <dbReference type="Pfam" id="PF12146"/>
    </source>
</evidence>
<sequence length="310" mass="34769">MRKSSIAAITAAAGISAFGVYLSNKIMFMKLKDPEEIEQREQEAGFYDPDEYLKLIKKEVRIPSPAGYDIHTVFLEKSPGAPYMIFCHGVTETKINSLKYVRLFMDKGFNAVIYDHRRHGDSGGKSTSYGHFEKNDLKAVVDCLIEEEGNQAVFGIHGESMGAVTMLLYAGSVEDRAAFYIADCPFSDLTEQLSFLMTKSPRSALLSKMALSLAGSFIFIRDRYMIKGVSPKQAVKHIQKPVLFIHSRHDSFIPSHMTETLYELKNGPKTLFIPEEGGHAQSFTANPEAYSKEVDRFLQEHFNTASSTYT</sequence>
<dbReference type="SUPFAM" id="SSF53474">
    <property type="entry name" value="alpha/beta-Hydrolases"/>
    <property type="match status" value="1"/>
</dbReference>
<keyword evidence="2" id="KW-0378">Hydrolase</keyword>
<accession>A0ABU5KLD1</accession>
<reference evidence="2 3" key="1">
    <citation type="submission" date="2023-12" db="EMBL/GenBank/DDBJ databases">
        <title>Jeotgalibacillus haloalkaliphilus sp. nov., a novel salt-tolerant bacteria, isolated from the estuary of the Fenhe River into the Yellow River.</title>
        <authorList>
            <person name="Li Y."/>
        </authorList>
    </citation>
    <scope>NUCLEOTIDE SEQUENCE [LARGE SCALE GENOMIC DNA]</scope>
    <source>
        <strain evidence="2 3">HH7-29</strain>
    </source>
</reference>
<dbReference type="InterPro" id="IPR052920">
    <property type="entry name" value="DNA-binding_regulatory"/>
</dbReference>
<dbReference type="Gene3D" id="3.40.50.1820">
    <property type="entry name" value="alpha/beta hydrolase"/>
    <property type="match status" value="1"/>
</dbReference>
<name>A0ABU5KLD1_9BACL</name>
<gene>
    <name evidence="2" type="ORF">UFB30_07540</name>
</gene>
<dbReference type="GO" id="GO:0016787">
    <property type="term" value="F:hydrolase activity"/>
    <property type="evidence" value="ECO:0007669"/>
    <property type="project" value="UniProtKB-KW"/>
</dbReference>
<comment type="caution">
    <text evidence="2">The sequence shown here is derived from an EMBL/GenBank/DDBJ whole genome shotgun (WGS) entry which is preliminary data.</text>
</comment>
<evidence type="ECO:0000313" key="2">
    <source>
        <dbReference type="EMBL" id="MDZ5712077.1"/>
    </source>
</evidence>
<feature type="domain" description="Serine aminopeptidase S33" evidence="1">
    <location>
        <begin position="84"/>
        <end position="197"/>
    </location>
</feature>
<organism evidence="2 3">
    <name type="scientific">Jeotgalibacillus haloalkalitolerans</name>
    <dbReference type="NCBI Taxonomy" id="3104292"/>
    <lineage>
        <taxon>Bacteria</taxon>
        <taxon>Bacillati</taxon>
        <taxon>Bacillota</taxon>
        <taxon>Bacilli</taxon>
        <taxon>Bacillales</taxon>
        <taxon>Caryophanaceae</taxon>
        <taxon>Jeotgalibacillus</taxon>
    </lineage>
</organism>
<dbReference type="Proteomes" id="UP001292084">
    <property type="component" value="Unassembled WGS sequence"/>
</dbReference>
<proteinExistence type="predicted"/>
<keyword evidence="3" id="KW-1185">Reference proteome</keyword>
<dbReference type="Pfam" id="PF12146">
    <property type="entry name" value="Hydrolase_4"/>
    <property type="match status" value="1"/>
</dbReference>
<dbReference type="InterPro" id="IPR029058">
    <property type="entry name" value="AB_hydrolase_fold"/>
</dbReference>
<dbReference type="EMBL" id="JAXQNN010000002">
    <property type="protein sequence ID" value="MDZ5712077.1"/>
    <property type="molecule type" value="Genomic_DNA"/>
</dbReference>